<evidence type="ECO:0000256" key="4">
    <source>
        <dbReference type="SAM" id="MobiDB-lite"/>
    </source>
</evidence>
<reference evidence="6 7" key="1">
    <citation type="submission" date="2019-03" db="EMBL/GenBank/DDBJ databases">
        <title>Draft genome of Gammaproteobacteria bacterium LSUCC0057, a member of the SAR92 clade.</title>
        <authorList>
            <person name="Lanclos V.C."/>
            <person name="Doiron C."/>
            <person name="Henson M.W."/>
            <person name="Thrash J.C."/>
        </authorList>
    </citation>
    <scope>NUCLEOTIDE SEQUENCE [LARGE SCALE GENOMIC DNA]</scope>
    <source>
        <strain evidence="6 7">LSUCC0057</strain>
    </source>
</reference>
<dbReference type="Gene3D" id="1.10.10.60">
    <property type="entry name" value="Homeodomain-like"/>
    <property type="match status" value="1"/>
</dbReference>
<dbReference type="PRINTS" id="PR01590">
    <property type="entry name" value="HTHFIS"/>
</dbReference>
<comment type="caution">
    <text evidence="6">The sequence shown here is derived from an EMBL/GenBank/DDBJ whole genome shotgun (WGS) entry which is preliminary data.</text>
</comment>
<dbReference type="PANTHER" id="PTHR47918">
    <property type="entry name" value="DNA-BINDING PROTEIN FIS"/>
    <property type="match status" value="1"/>
</dbReference>
<dbReference type="InterPro" id="IPR005412">
    <property type="entry name" value="Fis_DNA-bd"/>
</dbReference>
<dbReference type="InterPro" id="IPR050207">
    <property type="entry name" value="Trans_regulatory_Fis"/>
</dbReference>
<dbReference type="PANTHER" id="PTHR47918:SF1">
    <property type="entry name" value="DNA-BINDING PROTEIN FIS"/>
    <property type="match status" value="1"/>
</dbReference>
<dbReference type="Pfam" id="PF02954">
    <property type="entry name" value="HTH_8"/>
    <property type="match status" value="1"/>
</dbReference>
<evidence type="ECO:0000313" key="6">
    <source>
        <dbReference type="EMBL" id="TFH68033.1"/>
    </source>
</evidence>
<feature type="domain" description="DNA binding HTH" evidence="5">
    <location>
        <begin position="51"/>
        <end position="90"/>
    </location>
</feature>
<dbReference type="GO" id="GO:0006355">
    <property type="term" value="P:regulation of DNA-templated transcription"/>
    <property type="evidence" value="ECO:0007669"/>
    <property type="project" value="InterPro"/>
</dbReference>
<name>A0A4Y8UL71_9GAMM</name>
<accession>A0A4Y8UL71</accession>
<dbReference type="InterPro" id="IPR002197">
    <property type="entry name" value="HTH_Fis"/>
</dbReference>
<organism evidence="6 7">
    <name type="scientific">Gammaproteobacteria bacterium LSUCC0057</name>
    <dbReference type="NCBI Taxonomy" id="2559237"/>
    <lineage>
        <taxon>Bacteria</taxon>
        <taxon>Pseudomonadati</taxon>
        <taxon>Pseudomonadota</taxon>
        <taxon>Gammaproteobacteria</taxon>
        <taxon>Cellvibrionales</taxon>
        <taxon>Porticoccaceae</taxon>
        <taxon>SAR92 clade</taxon>
    </lineage>
</organism>
<comment type="similarity">
    <text evidence="1">Belongs to the transcriptional regulatory Fis family.</text>
</comment>
<dbReference type="PIRSF" id="PIRSF002097">
    <property type="entry name" value="DNA-binding_Fis"/>
    <property type="match status" value="1"/>
</dbReference>
<dbReference type="PRINTS" id="PR01591">
    <property type="entry name" value="DNABINDNGFIS"/>
</dbReference>
<dbReference type="Proteomes" id="UP000298133">
    <property type="component" value="Unassembled WGS sequence"/>
</dbReference>
<evidence type="ECO:0000256" key="1">
    <source>
        <dbReference type="ARBA" id="ARBA00008559"/>
    </source>
</evidence>
<dbReference type="NCBIfam" id="NF001659">
    <property type="entry name" value="PRK00430.1"/>
    <property type="match status" value="1"/>
</dbReference>
<evidence type="ECO:0000313" key="7">
    <source>
        <dbReference type="Proteomes" id="UP000298133"/>
    </source>
</evidence>
<gene>
    <name evidence="6" type="primary">fis</name>
    <name evidence="6" type="ORF">E3W66_07250</name>
</gene>
<sequence length="93" mass="10613">MLNNSHAEQQPDYGDLTPPRTLRDHVANAMANYFDSLEGQPPVDLYNLVMSEVEPPLLQAVMKQTRNNQSRCAEMLGLNRGTLRKKLKQYNLL</sequence>
<dbReference type="EMBL" id="SPIA01000002">
    <property type="protein sequence ID" value="TFH68033.1"/>
    <property type="molecule type" value="Genomic_DNA"/>
</dbReference>
<evidence type="ECO:0000259" key="5">
    <source>
        <dbReference type="Pfam" id="PF02954"/>
    </source>
</evidence>
<proteinExistence type="inferred from homology"/>
<evidence type="ECO:0000256" key="3">
    <source>
        <dbReference type="ARBA" id="ARBA00029540"/>
    </source>
</evidence>
<evidence type="ECO:0000256" key="2">
    <source>
        <dbReference type="ARBA" id="ARBA00023125"/>
    </source>
</evidence>
<dbReference type="InterPro" id="IPR009057">
    <property type="entry name" value="Homeodomain-like_sf"/>
</dbReference>
<feature type="region of interest" description="Disordered" evidence="4">
    <location>
        <begin position="1"/>
        <end position="21"/>
    </location>
</feature>
<dbReference type="GO" id="GO:0043565">
    <property type="term" value="F:sequence-specific DNA binding"/>
    <property type="evidence" value="ECO:0007669"/>
    <property type="project" value="InterPro"/>
</dbReference>
<dbReference type="OrthoDB" id="9802388at2"/>
<dbReference type="SUPFAM" id="SSF46689">
    <property type="entry name" value="Homeodomain-like"/>
    <property type="match status" value="1"/>
</dbReference>
<protein>
    <recommendedName>
        <fullName evidence="3">Putative Fis-like DNA-binding protein</fullName>
    </recommendedName>
</protein>
<keyword evidence="2 6" id="KW-0238">DNA-binding</keyword>
<dbReference type="AlphaFoldDB" id="A0A4Y8UL71"/>
<keyword evidence="7" id="KW-1185">Reference proteome</keyword>